<evidence type="ECO:0000313" key="2">
    <source>
        <dbReference type="EMBL" id="BBB89573.1"/>
    </source>
</evidence>
<dbReference type="PROSITE" id="PS50075">
    <property type="entry name" value="CARRIER"/>
    <property type="match status" value="1"/>
</dbReference>
<dbReference type="Pfam" id="PF00550">
    <property type="entry name" value="PP-binding"/>
    <property type="match status" value="1"/>
</dbReference>
<name>A0A348AES5_9FIRM</name>
<dbReference type="KEGG" id="mana:MAMMFC1_00206"/>
<dbReference type="Proteomes" id="UP000276437">
    <property type="component" value="Chromosome"/>
</dbReference>
<gene>
    <name evidence="2" type="ORF">MAMMFC1_00206</name>
</gene>
<reference evidence="2 3" key="1">
    <citation type="journal article" date="2018" name="Int. J. Syst. Evol. Microbiol.">
        <title>Methylomusa anaerophila gen. nov., sp. nov., an anaerobic methanol-utilizing bacterium isolated from a microbial fuel cell.</title>
        <authorList>
            <person name="Amano N."/>
            <person name="Yamamuro A."/>
            <person name="Miyahara M."/>
            <person name="Kouzuma A."/>
            <person name="Abe T."/>
            <person name="Watanabe K."/>
        </authorList>
    </citation>
    <scope>NUCLEOTIDE SEQUENCE [LARGE SCALE GENOMIC DNA]</scope>
    <source>
        <strain evidence="2 3">MMFC1</strain>
    </source>
</reference>
<proteinExistence type="predicted"/>
<dbReference type="SUPFAM" id="SSF47336">
    <property type="entry name" value="ACP-like"/>
    <property type="match status" value="1"/>
</dbReference>
<dbReference type="EMBL" id="AP018449">
    <property type="protein sequence ID" value="BBB89573.1"/>
    <property type="molecule type" value="Genomic_DNA"/>
</dbReference>
<dbReference type="RefSeq" id="WP_126305702.1">
    <property type="nucleotide sequence ID" value="NZ_AP018449.1"/>
</dbReference>
<organism evidence="2 3">
    <name type="scientific">Methylomusa anaerophila</name>
    <dbReference type="NCBI Taxonomy" id="1930071"/>
    <lineage>
        <taxon>Bacteria</taxon>
        <taxon>Bacillati</taxon>
        <taxon>Bacillota</taxon>
        <taxon>Negativicutes</taxon>
        <taxon>Selenomonadales</taxon>
        <taxon>Sporomusaceae</taxon>
        <taxon>Methylomusa</taxon>
    </lineage>
</organism>
<dbReference type="InterPro" id="IPR009081">
    <property type="entry name" value="PP-bd_ACP"/>
</dbReference>
<feature type="domain" description="Carrier" evidence="1">
    <location>
        <begin position="1"/>
        <end position="82"/>
    </location>
</feature>
<accession>A0A348AES5</accession>
<evidence type="ECO:0000313" key="3">
    <source>
        <dbReference type="Proteomes" id="UP000276437"/>
    </source>
</evidence>
<keyword evidence="3" id="KW-1185">Reference proteome</keyword>
<evidence type="ECO:0000259" key="1">
    <source>
        <dbReference type="PROSITE" id="PS50075"/>
    </source>
</evidence>
<dbReference type="AlphaFoldDB" id="A0A348AES5"/>
<sequence>MKREDITNKIVKYLIQKDIIHNFYNVNLDASLSNEYGVDSLGFVDIIIYCEEEFEFEFDYIELDLSNFENINSLVNLIEKRVGLEL</sequence>
<protein>
    <submittedName>
        <fullName evidence="2">Acyl carrier protein</fullName>
    </submittedName>
</protein>
<dbReference type="InterPro" id="IPR036736">
    <property type="entry name" value="ACP-like_sf"/>
</dbReference>
<dbReference type="Gene3D" id="1.10.1200.10">
    <property type="entry name" value="ACP-like"/>
    <property type="match status" value="1"/>
</dbReference>